<sequence>MSEEKEALKRIKDLVAQHQEDEMVEKKEEATKPTYQETMMNIMEILSEIGL</sequence>
<dbReference type="EMBL" id="FOHA01000001">
    <property type="protein sequence ID" value="SER49619.1"/>
    <property type="molecule type" value="Genomic_DNA"/>
</dbReference>
<proteinExistence type="predicted"/>
<dbReference type="AlphaFoldDB" id="A0A1H9PP92"/>
<reference evidence="1 2" key="1">
    <citation type="submission" date="2016-10" db="EMBL/GenBank/DDBJ databases">
        <authorList>
            <person name="de Groot N.N."/>
        </authorList>
    </citation>
    <scope>NUCLEOTIDE SEQUENCE [LARGE SCALE GENOMIC DNA]</scope>
    <source>
        <strain evidence="1 2">DSM 13760</strain>
    </source>
</reference>
<organism evidence="1 2">
    <name type="scientific">Isobaculum melis</name>
    <dbReference type="NCBI Taxonomy" id="142588"/>
    <lineage>
        <taxon>Bacteria</taxon>
        <taxon>Bacillati</taxon>
        <taxon>Bacillota</taxon>
        <taxon>Bacilli</taxon>
        <taxon>Lactobacillales</taxon>
        <taxon>Carnobacteriaceae</taxon>
        <taxon>Isobaculum</taxon>
    </lineage>
</organism>
<name>A0A1H9PP92_9LACT</name>
<protein>
    <submittedName>
        <fullName evidence="1">Uncharacterized protein</fullName>
    </submittedName>
</protein>
<evidence type="ECO:0000313" key="2">
    <source>
        <dbReference type="Proteomes" id="UP000198948"/>
    </source>
</evidence>
<dbReference type="RefSeq" id="WP_177165610.1">
    <property type="nucleotide sequence ID" value="NZ_FOHA01000001.1"/>
</dbReference>
<accession>A0A1H9PP92</accession>
<evidence type="ECO:0000313" key="1">
    <source>
        <dbReference type="EMBL" id="SER49619.1"/>
    </source>
</evidence>
<keyword evidence="2" id="KW-1185">Reference proteome</keyword>
<gene>
    <name evidence="1" type="ORF">SAMN04488559_10130</name>
</gene>
<dbReference type="Proteomes" id="UP000198948">
    <property type="component" value="Unassembled WGS sequence"/>
</dbReference>